<organism evidence="2 3">
    <name type="scientific">Neobacillus paridis</name>
    <dbReference type="NCBI Taxonomy" id="2803862"/>
    <lineage>
        <taxon>Bacteria</taxon>
        <taxon>Bacillati</taxon>
        <taxon>Bacillota</taxon>
        <taxon>Bacilli</taxon>
        <taxon>Bacillales</taxon>
        <taxon>Bacillaceae</taxon>
        <taxon>Neobacillus</taxon>
    </lineage>
</organism>
<dbReference type="EMBL" id="JAESWB010000025">
    <property type="protein sequence ID" value="MBL4951061.1"/>
    <property type="molecule type" value="Genomic_DNA"/>
</dbReference>
<feature type="domain" description="DUF6273" evidence="1">
    <location>
        <begin position="99"/>
        <end position="280"/>
    </location>
</feature>
<gene>
    <name evidence="2" type="ORF">JK635_02250</name>
</gene>
<dbReference type="InterPro" id="IPR046240">
    <property type="entry name" value="DUF6273"/>
</dbReference>
<proteinExistence type="predicted"/>
<accession>A0ABS1TIC2</accession>
<dbReference type="Proteomes" id="UP000623967">
    <property type="component" value="Unassembled WGS sequence"/>
</dbReference>
<evidence type="ECO:0000259" key="1">
    <source>
        <dbReference type="Pfam" id="PF19789"/>
    </source>
</evidence>
<name>A0ABS1TIC2_9BACI</name>
<dbReference type="RefSeq" id="WP_202652019.1">
    <property type="nucleotide sequence ID" value="NZ_JAESWB010000025.1"/>
</dbReference>
<keyword evidence="3" id="KW-1185">Reference proteome</keyword>
<comment type="caution">
    <text evidence="2">The sequence shown here is derived from an EMBL/GenBank/DDBJ whole genome shotgun (WGS) entry which is preliminary data.</text>
</comment>
<evidence type="ECO:0000313" key="3">
    <source>
        <dbReference type="Proteomes" id="UP000623967"/>
    </source>
</evidence>
<protein>
    <recommendedName>
        <fullName evidence="1">DUF6273 domain-containing protein</fullName>
    </recommendedName>
</protein>
<dbReference type="Pfam" id="PF19789">
    <property type="entry name" value="DUF6273"/>
    <property type="match status" value="1"/>
</dbReference>
<reference evidence="2 3" key="1">
    <citation type="submission" date="2021-01" db="EMBL/GenBank/DDBJ databases">
        <title>Genome public.</title>
        <authorList>
            <person name="Liu C."/>
            <person name="Sun Q."/>
        </authorList>
    </citation>
    <scope>NUCLEOTIDE SEQUENCE [LARGE SCALE GENOMIC DNA]</scope>
    <source>
        <strain evidence="2 3">YIM B02564</strain>
    </source>
</reference>
<evidence type="ECO:0000313" key="2">
    <source>
        <dbReference type="EMBL" id="MBL4951061.1"/>
    </source>
</evidence>
<sequence>MKISQDILNKLVDVVSKNREDSLQVQPTEKLLNDMQSILNELKSRVYVPPTKTIRYLPVGTKIVDKNTKYYGAPIVWLVADHEYYGKTLTTLVAERILTFKAFDAAEPDNPVEYRSEYGNNEYKVSNIHQWMNSDRTEWFKPLHDYDQAPTKDYVYRRPYADEKGFMNSFSHEFKQHLVDTQLEDLMAKVFLLSVSDVGLSCKGKGLKLFNNEALRKAKPTKECVQIDGRGSIDIRDWWLRTPLAGDSSIARCVNSDGTLSNDDSYNGSIGVRPALNLPSDIHVKAEPDVNGIYEIVWH</sequence>